<dbReference type="Pfam" id="PF12389">
    <property type="entry name" value="Peptidase_M73"/>
    <property type="match status" value="1"/>
</dbReference>
<organism evidence="1 2">
    <name type="scientific">Enterococcus gallinarum</name>
    <dbReference type="NCBI Taxonomy" id="1353"/>
    <lineage>
        <taxon>Bacteria</taxon>
        <taxon>Bacillati</taxon>
        <taxon>Bacillota</taxon>
        <taxon>Bacilli</taxon>
        <taxon>Lactobacillales</taxon>
        <taxon>Enterococcaceae</taxon>
        <taxon>Enterococcus</taxon>
    </lineage>
</organism>
<name>A0AAE7MSZ0_ENTGA</name>
<dbReference type="NCBIfam" id="TIGR04088">
    <property type="entry name" value="cognate_SipW"/>
    <property type="match status" value="1"/>
</dbReference>
<sequence>MKNKNIKLILAGLAVLLVTVGTTYAWWTASQSVTQKVTMGNLNISATFDELEDPINYEPGLDVEQDGNIENTGSIAAIVKVENTSQLKFSGESNFQEADKTAVQFSLKPNGGEGYWYNDNSGNVYVLLDPAEKANVSGYTYFNGENMGDEYMNAEVKVSGKLKATQVIDGAIKTEFGIDASELREYSDPSSQVLNARKATTANSEAMNKLHELLNRGK</sequence>
<evidence type="ECO:0000313" key="2">
    <source>
        <dbReference type="Proteomes" id="UP000516696"/>
    </source>
</evidence>
<proteinExistence type="predicted"/>
<gene>
    <name evidence="1" type="ORF">EGM181_03715</name>
</gene>
<reference evidence="1 2" key="1">
    <citation type="submission" date="2020-03" db="EMBL/GenBank/DDBJ databases">
        <title>Characterization of ganglioside-mimicking enterococci.</title>
        <authorList>
            <person name="Patry R.T."/>
            <person name="Nothaft H."/>
            <person name="Bridger R."/>
            <person name="Shajahan A."/>
            <person name="Huynh S."/>
            <person name="Sanchez S."/>
            <person name="Azadi P."/>
            <person name="Cooper K."/>
            <person name="Miller W.G."/>
            <person name="Parker C.T."/>
            <person name="Wells L."/>
            <person name="Szymanski C.M."/>
        </authorList>
    </citation>
    <scope>NUCLEOTIDE SEQUENCE [LARGE SCALE GENOMIC DNA]</scope>
    <source>
        <strain evidence="1 2">EGM181</strain>
    </source>
</reference>
<dbReference type="Proteomes" id="UP000516696">
    <property type="component" value="Chromosome"/>
</dbReference>
<protein>
    <submittedName>
        <fullName evidence="1">Signal peptide protein</fullName>
    </submittedName>
</protein>
<dbReference type="EMBL" id="CP050485">
    <property type="protein sequence ID" value="QOG29086.1"/>
    <property type="molecule type" value="Genomic_DNA"/>
</dbReference>
<dbReference type="RefSeq" id="WP_002333901.1">
    <property type="nucleotide sequence ID" value="NZ_JACJKG010000018.1"/>
</dbReference>
<accession>A0AAE7MSZ0</accession>
<evidence type="ECO:0000313" key="1">
    <source>
        <dbReference type="EMBL" id="QOG29086.1"/>
    </source>
</evidence>
<dbReference type="InterPro" id="IPR022121">
    <property type="entry name" value="Peptidase_M73_camelysin"/>
</dbReference>
<dbReference type="InterPro" id="IPR023833">
    <property type="entry name" value="Signal_pept_SipW-depend-type"/>
</dbReference>
<dbReference type="AlphaFoldDB" id="A0AAE7MSZ0"/>